<dbReference type="Proteomes" id="UP000220210">
    <property type="component" value="Unassembled WGS sequence"/>
</dbReference>
<proteinExistence type="predicted"/>
<sequence>MKNYLLSPRVEIIEDSGSSYVIHHNTGFVLELSSELLEFLKFIQEQRNRKEVITFITEQSSNEEDPKKILEYITQLLESYSLI</sequence>
<comment type="caution">
    <text evidence="1">The sequence shown here is derived from an EMBL/GenBank/DDBJ whole genome shotgun (WGS) entry which is preliminary data.</text>
</comment>
<dbReference type="EMBL" id="NTSO01000035">
    <property type="protein sequence ID" value="PFF40802.1"/>
    <property type="molecule type" value="Genomic_DNA"/>
</dbReference>
<dbReference type="AlphaFoldDB" id="A0A9X6VS38"/>
<name>A0A9X6VS38_BACCE</name>
<dbReference type="RefSeq" id="WP_000800852.1">
    <property type="nucleotide sequence ID" value="NZ_CP115306.1"/>
</dbReference>
<reference evidence="1 2" key="1">
    <citation type="submission" date="2017-09" db="EMBL/GenBank/DDBJ databases">
        <title>Large-scale bioinformatics analysis of Bacillus genomes uncovers conserved roles of natural products in bacterial physiology.</title>
        <authorList>
            <consortium name="Agbiome Team Llc"/>
            <person name="Bleich R.M."/>
            <person name="Kirk G.J."/>
            <person name="Santa Maria K.C."/>
            <person name="Allen S.E."/>
            <person name="Farag S."/>
            <person name="Shank E.A."/>
            <person name="Bowers A."/>
        </authorList>
    </citation>
    <scope>NUCLEOTIDE SEQUENCE [LARGE SCALE GENOMIC DNA]</scope>
    <source>
        <strain evidence="1 2">AFS020204</strain>
    </source>
</reference>
<evidence type="ECO:0000313" key="2">
    <source>
        <dbReference type="Proteomes" id="UP000220210"/>
    </source>
</evidence>
<accession>A0A9X6VS38</accession>
<organism evidence="1 2">
    <name type="scientific">Bacillus cereus</name>
    <dbReference type="NCBI Taxonomy" id="1396"/>
    <lineage>
        <taxon>Bacteria</taxon>
        <taxon>Bacillati</taxon>
        <taxon>Bacillota</taxon>
        <taxon>Bacilli</taxon>
        <taxon>Bacillales</taxon>
        <taxon>Bacillaceae</taxon>
        <taxon>Bacillus</taxon>
        <taxon>Bacillus cereus group</taxon>
    </lineage>
</organism>
<gene>
    <name evidence="1" type="ORF">CN357_32765</name>
</gene>
<evidence type="ECO:0000313" key="1">
    <source>
        <dbReference type="EMBL" id="PFF40802.1"/>
    </source>
</evidence>
<protein>
    <submittedName>
        <fullName evidence="1">Uncharacterized protein</fullName>
    </submittedName>
</protein>